<keyword evidence="3" id="KW-1185">Reference proteome</keyword>
<evidence type="ECO:0000313" key="3">
    <source>
        <dbReference type="Proteomes" id="UP000001681"/>
    </source>
</evidence>
<feature type="transmembrane region" description="Helical" evidence="1">
    <location>
        <begin position="69"/>
        <end position="88"/>
    </location>
</feature>
<dbReference type="EMBL" id="CP001022">
    <property type="protein sequence ID" value="ACB59618.1"/>
    <property type="molecule type" value="Genomic_DNA"/>
</dbReference>
<dbReference type="RefSeq" id="WP_012369043.1">
    <property type="nucleotide sequence ID" value="NC_010556.1"/>
</dbReference>
<keyword evidence="1" id="KW-1133">Transmembrane helix</keyword>
<evidence type="ECO:0000256" key="1">
    <source>
        <dbReference type="SAM" id="Phobius"/>
    </source>
</evidence>
<reference evidence="2 3" key="2">
    <citation type="journal article" date="2008" name="BMC Genomics">
        <title>Architecture of thermal adaptation in an Exiguobacterium sibiricum strain isolated from 3 million year old permafrost: a genome and transcriptome approach.</title>
        <authorList>
            <person name="Rodrigues D.F."/>
            <person name="Ivanova N."/>
            <person name="He Z."/>
            <person name="Huebner M."/>
            <person name="Zhou J."/>
            <person name="Tiedje J.M."/>
        </authorList>
    </citation>
    <scope>NUCLEOTIDE SEQUENCE [LARGE SCALE GENOMIC DNA]</scope>
    <source>
        <strain evidence="3">DSM 17290 / CIP 109462 / JCM 13490 / 255-15</strain>
    </source>
</reference>
<sequence length="96" mass="10685">MKKLLVFASVIAVLLHIGYAIYFYAGHEANIAYQPALPENSTVLSQETSFTGAVGSQTANDPLAFLQHLFLRSIPLTFIALTALLFLIRTIRRRTF</sequence>
<dbReference type="AlphaFoldDB" id="B1YH86"/>
<accession>B1YH86</accession>
<name>B1YH86_EXIS2</name>
<reference evidence="3" key="3">
    <citation type="submission" date="2008-04" db="EMBL/GenBank/DDBJ databases">
        <title>Complete sequence of chromosome of Exiguobacterium sibiricum 255-15.</title>
        <authorList>
            <consortium name="US DOE Joint Genome Institute"/>
            <person name="Copeland A."/>
            <person name="Lucas S."/>
            <person name="Lapidus A."/>
            <person name="Glavina del Rio T."/>
            <person name="Dalin E."/>
            <person name="Tice H."/>
            <person name="Bruce D."/>
            <person name="Goodwin L."/>
            <person name="Pitluck S."/>
            <person name="Kiss H."/>
            <person name="Chertkov O."/>
            <person name="Monk C."/>
            <person name="Brettin T."/>
            <person name="Detter J.C."/>
            <person name="Han C."/>
            <person name="Kuske C.R."/>
            <person name="Schmutz J."/>
            <person name="Larimer F."/>
            <person name="Land M."/>
            <person name="Hauser L."/>
            <person name="Kyrpides N."/>
            <person name="Mikhailova N."/>
            <person name="Vishnivetskaya T."/>
            <person name="Rodrigues D.F."/>
            <person name="Gilichinsky D."/>
            <person name="Tiedje J."/>
            <person name="Richardson P."/>
        </authorList>
    </citation>
    <scope>NUCLEOTIDE SEQUENCE [LARGE SCALE GENOMIC DNA]</scope>
    <source>
        <strain evidence="3">DSM 17290 / CIP 109462 / JCM 13490 / 255-15</strain>
    </source>
</reference>
<reference evidence="2 3" key="1">
    <citation type="journal article" date="2006" name="Extremophiles">
        <title>Characterization of Exiguobacterium isolates from the Siberian permafrost. Description of Exiguobacterium sibiricum sp. nov.</title>
        <authorList>
            <person name="Rodrigues D.F."/>
            <person name="Goris J."/>
            <person name="Vishnivetskaya T."/>
            <person name="Gilichinsky D."/>
            <person name="Thomashow M.F."/>
            <person name="Tiedje J.M."/>
        </authorList>
    </citation>
    <scope>NUCLEOTIDE SEQUENCE [LARGE SCALE GENOMIC DNA]</scope>
    <source>
        <strain evidence="3">DSM 17290 / CIP 109462 / JCM 13490 / 255-15</strain>
    </source>
</reference>
<proteinExistence type="predicted"/>
<dbReference type="Proteomes" id="UP000001681">
    <property type="component" value="Chromosome"/>
</dbReference>
<dbReference type="OrthoDB" id="2357077at2"/>
<keyword evidence="1" id="KW-0812">Transmembrane</keyword>
<keyword evidence="1" id="KW-0472">Membrane</keyword>
<dbReference type="HOGENOM" id="CLU_2355549_0_0_9"/>
<dbReference type="KEGG" id="esi:Exig_0131"/>
<gene>
    <name evidence="2" type="ordered locus">Exig_0131</name>
</gene>
<organism evidence="2 3">
    <name type="scientific">Exiguobacterium sibiricum (strain DSM 17290 / CCUG 55495 / CIP 109462 / JCM 13490 / 255-15)</name>
    <dbReference type="NCBI Taxonomy" id="262543"/>
    <lineage>
        <taxon>Bacteria</taxon>
        <taxon>Bacillati</taxon>
        <taxon>Bacillota</taxon>
        <taxon>Bacilli</taxon>
        <taxon>Bacillales</taxon>
        <taxon>Bacillales Family XII. Incertae Sedis</taxon>
        <taxon>Exiguobacterium</taxon>
    </lineage>
</organism>
<evidence type="ECO:0000313" key="2">
    <source>
        <dbReference type="EMBL" id="ACB59618.1"/>
    </source>
</evidence>
<protein>
    <submittedName>
        <fullName evidence="2">Uncharacterized protein</fullName>
    </submittedName>
</protein>